<feature type="chain" id="PRO_5011790844" evidence="5">
    <location>
        <begin position="31"/>
        <end position="288"/>
    </location>
</feature>
<accession>A0A1I4R619</accession>
<dbReference type="PANTHER" id="PTHR47737">
    <property type="entry name" value="GLYCINE BETAINE/PROLINE BETAINE TRANSPORT SYSTEM PERMEASE PROTEIN PROW"/>
    <property type="match status" value="1"/>
</dbReference>
<evidence type="ECO:0000313" key="8">
    <source>
        <dbReference type="Proteomes" id="UP000199556"/>
    </source>
</evidence>
<dbReference type="GO" id="GO:0031460">
    <property type="term" value="P:glycine betaine transport"/>
    <property type="evidence" value="ECO:0007669"/>
    <property type="project" value="TreeGrafter"/>
</dbReference>
<evidence type="ECO:0000256" key="4">
    <source>
        <dbReference type="ARBA" id="ARBA00023136"/>
    </source>
</evidence>
<dbReference type="GO" id="GO:0005275">
    <property type="term" value="F:amine transmembrane transporter activity"/>
    <property type="evidence" value="ECO:0007669"/>
    <property type="project" value="TreeGrafter"/>
</dbReference>
<keyword evidence="5" id="KW-0732">Signal</keyword>
<evidence type="ECO:0000256" key="3">
    <source>
        <dbReference type="ARBA" id="ARBA00022475"/>
    </source>
</evidence>
<sequence>MKRRMNTTLSRLTGMCMALALACVPAGALAADKGRIELPYVEWSSEVASTNVIRVVLEEAGYDVRLTSVSAAAMWQSVASGDQDAFVAAWLPTTHGHYLKRVQDDVVDLGPNLEGTRIGLVVPEYVDIDSIAELNEHADRFGNQIIGIDPGAGIMSTTEKAIEAYGMDDMQLVEGSGATMTSVLGNAIRTKDWVVVTGWTPHWKFARWDLKYLEDPKGIYGGEETIHTIVRKGLKEDMPEAYAILDNFHWTPEQMAEVMVMNQEGGDPYENAQRWVEENRDLVETWLP</sequence>
<name>A0A1I4R619_ECTMO</name>
<dbReference type="Pfam" id="PF04069">
    <property type="entry name" value="OpuAC"/>
    <property type="match status" value="1"/>
</dbReference>
<evidence type="ECO:0000256" key="2">
    <source>
        <dbReference type="ARBA" id="ARBA00022448"/>
    </source>
</evidence>
<comment type="subcellular location">
    <subcellularLocation>
        <location evidence="1">Cell membrane</location>
    </subcellularLocation>
</comment>
<dbReference type="AlphaFoldDB" id="A0A1I4R619"/>
<dbReference type="Gene3D" id="3.40.190.100">
    <property type="entry name" value="Glycine betaine-binding periplasmic protein, domain 2"/>
    <property type="match status" value="1"/>
</dbReference>
<keyword evidence="3" id="KW-1003">Cell membrane</keyword>
<dbReference type="GO" id="GO:0015871">
    <property type="term" value="P:choline transport"/>
    <property type="evidence" value="ECO:0007669"/>
    <property type="project" value="TreeGrafter"/>
</dbReference>
<dbReference type="Gene3D" id="3.40.190.10">
    <property type="entry name" value="Periplasmic binding protein-like II"/>
    <property type="match status" value="1"/>
</dbReference>
<evidence type="ECO:0000313" key="7">
    <source>
        <dbReference type="EMBL" id="SFM47742.1"/>
    </source>
</evidence>
<dbReference type="STRING" id="195064.SAMN05421721_106186"/>
<dbReference type="SUPFAM" id="SSF53850">
    <property type="entry name" value="Periplasmic binding protein-like II"/>
    <property type="match status" value="1"/>
</dbReference>
<protein>
    <submittedName>
        <fullName evidence="7">Glycine betaine/proline transport system substrate-binding protein</fullName>
    </submittedName>
</protein>
<keyword evidence="4" id="KW-0472">Membrane</keyword>
<proteinExistence type="predicted"/>
<gene>
    <name evidence="7" type="ORF">SAMN05421721_106186</name>
</gene>
<dbReference type="Proteomes" id="UP000199556">
    <property type="component" value="Unassembled WGS sequence"/>
</dbReference>
<feature type="signal peptide" evidence="5">
    <location>
        <begin position="1"/>
        <end position="30"/>
    </location>
</feature>
<dbReference type="GO" id="GO:0043190">
    <property type="term" value="C:ATP-binding cassette (ABC) transporter complex"/>
    <property type="evidence" value="ECO:0007669"/>
    <property type="project" value="InterPro"/>
</dbReference>
<keyword evidence="8" id="KW-1185">Reference proteome</keyword>
<keyword evidence="2" id="KW-0813">Transport</keyword>
<evidence type="ECO:0000259" key="6">
    <source>
        <dbReference type="Pfam" id="PF04069"/>
    </source>
</evidence>
<feature type="domain" description="ABC-type glycine betaine transport system substrate-binding" evidence="6">
    <location>
        <begin position="35"/>
        <end position="278"/>
    </location>
</feature>
<dbReference type="PANTHER" id="PTHR47737:SF1">
    <property type="entry name" value="GLYCINE BETAINE_PROLINE BETAINE TRANSPORT SYSTEM PERMEASE PROTEIN PROW"/>
    <property type="match status" value="1"/>
</dbReference>
<organism evidence="7 8">
    <name type="scientific">Ectothiorhodospira mobilis</name>
    <dbReference type="NCBI Taxonomy" id="195064"/>
    <lineage>
        <taxon>Bacteria</taxon>
        <taxon>Pseudomonadati</taxon>
        <taxon>Pseudomonadota</taxon>
        <taxon>Gammaproteobacteria</taxon>
        <taxon>Chromatiales</taxon>
        <taxon>Ectothiorhodospiraceae</taxon>
        <taxon>Ectothiorhodospira</taxon>
    </lineage>
</organism>
<evidence type="ECO:0000256" key="5">
    <source>
        <dbReference type="SAM" id="SignalP"/>
    </source>
</evidence>
<dbReference type="InterPro" id="IPR007210">
    <property type="entry name" value="ABC_Gly_betaine_transp_sub-bd"/>
</dbReference>
<evidence type="ECO:0000256" key="1">
    <source>
        <dbReference type="ARBA" id="ARBA00004236"/>
    </source>
</evidence>
<dbReference type="PROSITE" id="PS51257">
    <property type="entry name" value="PROKAR_LIPOPROTEIN"/>
    <property type="match status" value="1"/>
</dbReference>
<dbReference type="EMBL" id="FOUO01000006">
    <property type="protein sequence ID" value="SFM47742.1"/>
    <property type="molecule type" value="Genomic_DNA"/>
</dbReference>
<dbReference type="CDD" id="cd13639">
    <property type="entry name" value="PBP2_OpuAC_like"/>
    <property type="match status" value="1"/>
</dbReference>
<reference evidence="7 8" key="1">
    <citation type="submission" date="2016-10" db="EMBL/GenBank/DDBJ databases">
        <authorList>
            <person name="de Groot N.N."/>
        </authorList>
    </citation>
    <scope>NUCLEOTIDE SEQUENCE [LARGE SCALE GENOMIC DNA]</scope>
    <source>
        <strain evidence="7 8">DSM 4180</strain>
    </source>
</reference>
<dbReference type="GO" id="GO:0015226">
    <property type="term" value="F:carnitine transmembrane transporter activity"/>
    <property type="evidence" value="ECO:0007669"/>
    <property type="project" value="TreeGrafter"/>
</dbReference>